<dbReference type="InterPro" id="IPR011545">
    <property type="entry name" value="DEAD/DEAH_box_helicase_dom"/>
</dbReference>
<keyword evidence="5" id="KW-0051">Antiviral defense</keyword>
<keyword evidence="1" id="KW-0547">Nucleotide-binding</keyword>
<dbReference type="PROSITE" id="PS51643">
    <property type="entry name" value="HD_CAS3"/>
    <property type="match status" value="1"/>
</dbReference>
<feature type="domain" description="Helicase ATP-binding" evidence="6">
    <location>
        <begin position="346"/>
        <end position="540"/>
    </location>
</feature>
<sequence>MCNSYKKSSSIFKENISIDKLLDGSEKYWAHLPSSEDSKKPETLEEHIELVNSYCQNIIDAHHLDPVIDILIKDFLDEFYELNDCGNYLKKLFLDTVIYHDYGKINENFQVDKMKNTSFNKIKSSPISSRHSSLGGFIYLAQHFQEIQTSKFSQLEKTMLFSVTWYFSYSIFKHHGFQLHDDIEQSLCFLKDTETVNIAELKSFMQSYVRHYNFDIIPKLYDLIGTSKALNHPGFTKYQHSFSLYALCRLNFSLLTASDYLATHEYMNTSKIDDFGILSKKKIEEIVQFVKTSDFLDKAQSEENYNKDVYKKMQQPNYVPEKPTEISANNLNKLRQAMAVETIQNFRKKPNENLYYLEAPTGGGKTNLSLLTVLEILEANKGKINKVFYVFPFTTLITQSFKNVKNTFGLNDEDVVQLHSKAGFQEKFPEKEDDDYGNKKMNYIQHLFANFPFSLLTHIKFFDILKTNEKETNYLLHRLANSVVVIDEVQSYPPKHWDKIVYFIKKYAQSFNIKFIVMSATLPKIDKLKIGQDRKQDFTYLLPNSKKDYFQNPNFGARIVFDFELFEKKDLSLDQLKEKLLEESKKYALKEFGVIKPSNSVFTIIEFIFKKTASEFFQLFKSSEFFDEVFLLSGTILEPRRRYIINYLKDKSNRNKRVLLVTTQVVEAGVDIDMDIGFKDRSLIDSDEQLAGRINRNIKKQDCKLFLFKYDKAGFIYGKDERLKISRKLKPEEYRGILKNKDFDALYYDSVIGLRNKQNETPYLKKFNDYKNLVETLKFKSVKDNFKLIDQENISCFIPLNIPVIISKIGNDIDYTFTKSEWDFLMENGIEPIEGNKINGEAVFKLYINLIEQNESFINKKINHKILQGILSNFIFSIFASEKIKTEIVKFSDEERSDYGYKYIQDWNQFYDFEAGMNDEDFGAVETQFL</sequence>
<dbReference type="GO" id="GO:0005524">
    <property type="term" value="F:ATP binding"/>
    <property type="evidence" value="ECO:0007669"/>
    <property type="project" value="UniProtKB-KW"/>
</dbReference>
<keyword evidence="9" id="KW-1185">Reference proteome</keyword>
<dbReference type="InterPro" id="IPR006474">
    <property type="entry name" value="Helicase_Cas3_CRISPR-ass_core"/>
</dbReference>
<evidence type="ECO:0000256" key="1">
    <source>
        <dbReference type="ARBA" id="ARBA00022741"/>
    </source>
</evidence>
<dbReference type="SMART" id="SM00487">
    <property type="entry name" value="DEXDc"/>
    <property type="match status" value="1"/>
</dbReference>
<dbReference type="InterPro" id="IPR054712">
    <property type="entry name" value="Cas3-like_dom"/>
</dbReference>
<dbReference type="GO" id="GO:0016787">
    <property type="term" value="F:hydrolase activity"/>
    <property type="evidence" value="ECO:0007669"/>
    <property type="project" value="UniProtKB-KW"/>
</dbReference>
<reference evidence="8 9" key="1">
    <citation type="submission" date="2016-10" db="EMBL/GenBank/DDBJ databases">
        <authorList>
            <person name="de Groot N.N."/>
        </authorList>
    </citation>
    <scope>NUCLEOTIDE SEQUENCE [LARGE SCALE GENOMIC DNA]</scope>
    <source>
        <strain evidence="8 9">DSM 23581</strain>
    </source>
</reference>
<dbReference type="AlphaFoldDB" id="A0A1H4CIA1"/>
<feature type="domain" description="HD Cas3-type" evidence="7">
    <location>
        <begin position="37"/>
        <end position="261"/>
    </location>
</feature>
<evidence type="ECO:0000256" key="3">
    <source>
        <dbReference type="ARBA" id="ARBA00022806"/>
    </source>
</evidence>
<evidence type="ECO:0000259" key="6">
    <source>
        <dbReference type="PROSITE" id="PS51192"/>
    </source>
</evidence>
<dbReference type="Pfam" id="PF22590">
    <property type="entry name" value="Cas3-like_C_2"/>
    <property type="match status" value="1"/>
</dbReference>
<evidence type="ECO:0000256" key="2">
    <source>
        <dbReference type="ARBA" id="ARBA00022801"/>
    </source>
</evidence>
<protein>
    <submittedName>
        <fullName evidence="8">CRISPR-associated endonuclease/helicase Cas3</fullName>
    </submittedName>
</protein>
<dbReference type="InterPro" id="IPR006483">
    <property type="entry name" value="CRISPR-assoc_Cas3_HD"/>
</dbReference>
<accession>A0A1H4CIA1</accession>
<keyword evidence="3 8" id="KW-0347">Helicase</keyword>
<evidence type="ECO:0000313" key="9">
    <source>
        <dbReference type="Proteomes" id="UP000198820"/>
    </source>
</evidence>
<dbReference type="EMBL" id="FNQF01000008">
    <property type="protein sequence ID" value="SEA59802.1"/>
    <property type="molecule type" value="Genomic_DNA"/>
</dbReference>
<dbReference type="CDD" id="cd09641">
    <property type="entry name" value="Cas3''_I"/>
    <property type="match status" value="1"/>
</dbReference>
<keyword evidence="4" id="KW-0067">ATP-binding</keyword>
<dbReference type="GO" id="GO:0003676">
    <property type="term" value="F:nucleic acid binding"/>
    <property type="evidence" value="ECO:0007669"/>
    <property type="project" value="InterPro"/>
</dbReference>
<organism evidence="8 9">
    <name type="scientific">Psychroflexus halocasei</name>
    <dbReference type="NCBI Taxonomy" id="908615"/>
    <lineage>
        <taxon>Bacteria</taxon>
        <taxon>Pseudomonadati</taxon>
        <taxon>Bacteroidota</taxon>
        <taxon>Flavobacteriia</taxon>
        <taxon>Flavobacteriales</taxon>
        <taxon>Flavobacteriaceae</taxon>
        <taxon>Psychroflexus</taxon>
    </lineage>
</organism>
<evidence type="ECO:0000313" key="8">
    <source>
        <dbReference type="EMBL" id="SEA59802.1"/>
    </source>
</evidence>
<dbReference type="CDD" id="cd17930">
    <property type="entry name" value="DEXHc_cas3"/>
    <property type="match status" value="1"/>
</dbReference>
<dbReference type="PROSITE" id="PS51192">
    <property type="entry name" value="HELICASE_ATP_BIND_1"/>
    <property type="match status" value="1"/>
</dbReference>
<name>A0A1H4CIA1_9FLAO</name>
<dbReference type="InterPro" id="IPR014001">
    <property type="entry name" value="Helicase_ATP-bd"/>
</dbReference>
<dbReference type="NCBIfam" id="TIGR01596">
    <property type="entry name" value="cas3_HD"/>
    <property type="match status" value="1"/>
</dbReference>
<dbReference type="NCBIfam" id="TIGR01587">
    <property type="entry name" value="cas3_core"/>
    <property type="match status" value="1"/>
</dbReference>
<dbReference type="Proteomes" id="UP000198820">
    <property type="component" value="Unassembled WGS sequence"/>
</dbReference>
<gene>
    <name evidence="8" type="ORF">SAMN05421540_10817</name>
</gene>
<dbReference type="GO" id="GO:0004386">
    <property type="term" value="F:helicase activity"/>
    <property type="evidence" value="ECO:0007669"/>
    <property type="project" value="UniProtKB-KW"/>
</dbReference>
<dbReference type="SUPFAM" id="SSF52540">
    <property type="entry name" value="P-loop containing nucleoside triphosphate hydrolases"/>
    <property type="match status" value="1"/>
</dbReference>
<keyword evidence="8" id="KW-0540">Nuclease</keyword>
<dbReference type="STRING" id="908615.SAMN05421540_10817"/>
<evidence type="ECO:0000259" key="7">
    <source>
        <dbReference type="PROSITE" id="PS51643"/>
    </source>
</evidence>
<dbReference type="Gene3D" id="3.40.50.300">
    <property type="entry name" value="P-loop containing nucleotide triphosphate hydrolases"/>
    <property type="match status" value="1"/>
</dbReference>
<evidence type="ECO:0000256" key="5">
    <source>
        <dbReference type="ARBA" id="ARBA00023118"/>
    </source>
</evidence>
<keyword evidence="2" id="KW-0378">Hydrolase</keyword>
<dbReference type="InterPro" id="IPR027417">
    <property type="entry name" value="P-loop_NTPase"/>
</dbReference>
<evidence type="ECO:0000256" key="4">
    <source>
        <dbReference type="ARBA" id="ARBA00022840"/>
    </source>
</evidence>
<dbReference type="GO" id="GO:0004519">
    <property type="term" value="F:endonuclease activity"/>
    <property type="evidence" value="ECO:0007669"/>
    <property type="project" value="UniProtKB-KW"/>
</dbReference>
<dbReference type="Pfam" id="PF00270">
    <property type="entry name" value="DEAD"/>
    <property type="match status" value="1"/>
</dbReference>
<dbReference type="GO" id="GO:0051607">
    <property type="term" value="P:defense response to virus"/>
    <property type="evidence" value="ECO:0007669"/>
    <property type="project" value="UniProtKB-KW"/>
</dbReference>
<keyword evidence="8" id="KW-0255">Endonuclease</keyword>
<proteinExistence type="predicted"/>